<keyword evidence="3" id="KW-0804">Transcription</keyword>
<keyword evidence="1" id="KW-0805">Transcription regulation</keyword>
<keyword evidence="2" id="KW-0238">DNA-binding</keyword>
<proteinExistence type="predicted"/>
<dbReference type="SUPFAM" id="SSF52172">
    <property type="entry name" value="CheY-like"/>
    <property type="match status" value="1"/>
</dbReference>
<dbReference type="InterPro" id="IPR016032">
    <property type="entry name" value="Sig_transdc_resp-reg_C-effctor"/>
</dbReference>
<dbReference type="PANTHER" id="PTHR44688">
    <property type="entry name" value="DNA-BINDING TRANSCRIPTIONAL ACTIVATOR DEVR_DOSR"/>
    <property type="match status" value="1"/>
</dbReference>
<reference evidence="5 6" key="1">
    <citation type="submission" date="2023-12" db="EMBL/GenBank/DDBJ databases">
        <title>Baltic Sea Cyanobacteria.</title>
        <authorList>
            <person name="Delbaje E."/>
            <person name="Fewer D.P."/>
            <person name="Shishido T.K."/>
        </authorList>
    </citation>
    <scope>NUCLEOTIDE SEQUENCE [LARGE SCALE GENOMIC DNA]</scope>
    <source>
        <strain evidence="5 6">UHCC 0281</strain>
    </source>
</reference>
<name>A0ABU5SW87_9CYAN</name>
<dbReference type="PROSITE" id="PS50043">
    <property type="entry name" value="HTH_LUXR_2"/>
    <property type="match status" value="1"/>
</dbReference>
<dbReference type="InterPro" id="IPR011006">
    <property type="entry name" value="CheY-like_superfamily"/>
</dbReference>
<dbReference type="EMBL" id="JAYGHY010000027">
    <property type="protein sequence ID" value="MEA5442778.1"/>
    <property type="molecule type" value="Genomic_DNA"/>
</dbReference>
<dbReference type="InterPro" id="IPR000792">
    <property type="entry name" value="Tscrpt_reg_LuxR_C"/>
</dbReference>
<dbReference type="CDD" id="cd06170">
    <property type="entry name" value="LuxR_C_like"/>
    <property type="match status" value="1"/>
</dbReference>
<dbReference type="Gene3D" id="3.40.50.2300">
    <property type="match status" value="1"/>
</dbReference>
<evidence type="ECO:0000256" key="2">
    <source>
        <dbReference type="ARBA" id="ARBA00023125"/>
    </source>
</evidence>
<comment type="caution">
    <text evidence="5">The sequence shown here is derived from an EMBL/GenBank/DDBJ whole genome shotgun (WGS) entry which is preliminary data.</text>
</comment>
<dbReference type="RefSeq" id="WP_323356821.1">
    <property type="nucleotide sequence ID" value="NZ_JAYGHY010000027.1"/>
</dbReference>
<evidence type="ECO:0000313" key="6">
    <source>
        <dbReference type="Proteomes" id="UP001302329"/>
    </source>
</evidence>
<evidence type="ECO:0000259" key="4">
    <source>
        <dbReference type="PROSITE" id="PS50043"/>
    </source>
</evidence>
<evidence type="ECO:0000256" key="1">
    <source>
        <dbReference type="ARBA" id="ARBA00023015"/>
    </source>
</evidence>
<dbReference type="Pfam" id="PF00196">
    <property type="entry name" value="GerE"/>
    <property type="match status" value="1"/>
</dbReference>
<gene>
    <name evidence="5" type="ORF">VB739_09460</name>
</gene>
<accession>A0ABU5SW87</accession>
<protein>
    <submittedName>
        <fullName evidence="5">Response regulator transcription factor</fullName>
    </submittedName>
</protein>
<keyword evidence="6" id="KW-1185">Reference proteome</keyword>
<dbReference type="PRINTS" id="PR00038">
    <property type="entry name" value="HTHLUXR"/>
</dbReference>
<sequence>MDLTDLIPGIPALLEELEGILAGLTTVACLEHMKWLGAFMCIPPVQKSLVGAATTEEEGFRLVERQRPSLLVVSQKLQEGTGLALVERTEALDPDIRTLLIADDANEALVREALARGCDGICFESGLFMPALRVVAGGGIYYPEPVAAVLRQRPPPAPIEPLTERERVVLNHLMLGLTDQRISQELVVSPETVRTHVKHIFQKLQVDNRTKAVVKSIAAGLINLESALEGRSPITG</sequence>
<dbReference type="SMART" id="SM00421">
    <property type="entry name" value="HTH_LUXR"/>
    <property type="match status" value="1"/>
</dbReference>
<dbReference type="Proteomes" id="UP001302329">
    <property type="component" value="Unassembled WGS sequence"/>
</dbReference>
<evidence type="ECO:0000313" key="5">
    <source>
        <dbReference type="EMBL" id="MEA5442778.1"/>
    </source>
</evidence>
<feature type="domain" description="HTH luxR-type" evidence="4">
    <location>
        <begin position="155"/>
        <end position="220"/>
    </location>
</feature>
<organism evidence="5 6">
    <name type="scientific">Cyanobium gracile UHCC 0281</name>
    <dbReference type="NCBI Taxonomy" id="3110309"/>
    <lineage>
        <taxon>Bacteria</taxon>
        <taxon>Bacillati</taxon>
        <taxon>Cyanobacteriota</taxon>
        <taxon>Cyanophyceae</taxon>
        <taxon>Synechococcales</taxon>
        <taxon>Prochlorococcaceae</taxon>
        <taxon>Cyanobium</taxon>
    </lineage>
</organism>
<dbReference type="PANTHER" id="PTHR44688:SF16">
    <property type="entry name" value="DNA-BINDING TRANSCRIPTIONAL ACTIVATOR DEVR_DOSR"/>
    <property type="match status" value="1"/>
</dbReference>
<dbReference type="SUPFAM" id="SSF46894">
    <property type="entry name" value="C-terminal effector domain of the bipartite response regulators"/>
    <property type="match status" value="1"/>
</dbReference>
<evidence type="ECO:0000256" key="3">
    <source>
        <dbReference type="ARBA" id="ARBA00023163"/>
    </source>
</evidence>